<dbReference type="AlphaFoldDB" id="A0A6S6TR92"/>
<evidence type="ECO:0000256" key="1">
    <source>
        <dbReference type="SAM" id="Phobius"/>
    </source>
</evidence>
<evidence type="ECO:0008006" key="3">
    <source>
        <dbReference type="Google" id="ProtNLM"/>
    </source>
</evidence>
<keyword evidence="1" id="KW-1133">Transmembrane helix</keyword>
<dbReference type="EMBL" id="CACVAV010000289">
    <property type="protein sequence ID" value="CAA6818503.1"/>
    <property type="molecule type" value="Genomic_DNA"/>
</dbReference>
<reference evidence="2" key="1">
    <citation type="submission" date="2020-01" db="EMBL/GenBank/DDBJ databases">
        <authorList>
            <person name="Meier V. D."/>
            <person name="Meier V D."/>
        </authorList>
    </citation>
    <scope>NUCLEOTIDE SEQUENCE</scope>
    <source>
        <strain evidence="2">HLG_WM_MAG_08</strain>
    </source>
</reference>
<dbReference type="InterPro" id="IPR035287">
    <property type="entry name" value="DUF5362"/>
</dbReference>
<keyword evidence="1" id="KW-0812">Transmembrane</keyword>
<feature type="transmembrane region" description="Helical" evidence="1">
    <location>
        <begin position="38"/>
        <end position="62"/>
    </location>
</feature>
<name>A0A6S6TR92_9GAMM</name>
<feature type="transmembrane region" description="Helical" evidence="1">
    <location>
        <begin position="141"/>
        <end position="164"/>
    </location>
</feature>
<accession>A0A6S6TR92</accession>
<keyword evidence="1" id="KW-0472">Membrane</keyword>
<organism evidence="2">
    <name type="scientific">uncultured Thiotrichaceae bacterium</name>
    <dbReference type="NCBI Taxonomy" id="298394"/>
    <lineage>
        <taxon>Bacteria</taxon>
        <taxon>Pseudomonadati</taxon>
        <taxon>Pseudomonadota</taxon>
        <taxon>Gammaproteobacteria</taxon>
        <taxon>Thiotrichales</taxon>
        <taxon>Thiotrichaceae</taxon>
        <taxon>environmental samples</taxon>
    </lineage>
</organism>
<feature type="transmembrane region" description="Helical" evidence="1">
    <location>
        <begin position="82"/>
        <end position="107"/>
    </location>
</feature>
<protein>
    <recommendedName>
        <fullName evidence="3">DUF5362 domain-containing protein</fullName>
    </recommendedName>
</protein>
<gene>
    <name evidence="2" type="ORF">HELGO_WM49496</name>
</gene>
<evidence type="ECO:0000313" key="2">
    <source>
        <dbReference type="EMBL" id="CAA6818503.1"/>
    </source>
</evidence>
<proteinExistence type="predicted"/>
<sequence length="167" mass="17402">MSTQDAYAPPKSTVRDVSGGGGLMTDSIVSSLRKTRPWVLLLAILGFIGAAFMVIAAVPMLLGGGMMGSNMEGMDGLGMFGGGMIIGMGVFYLILGVIYFMASLYLLRYAGSIKRAVAGMQVADLEVALSQQASFWKLMGILTLITIVAIIGMMVVGIGSAVFMSGV</sequence>
<dbReference type="Pfam" id="PF17319">
    <property type="entry name" value="DUF5362"/>
    <property type="match status" value="1"/>
</dbReference>